<dbReference type="CDD" id="cd00051">
    <property type="entry name" value="EFh"/>
    <property type="match status" value="1"/>
</dbReference>
<feature type="compositionally biased region" description="Basic and acidic residues" evidence="3">
    <location>
        <begin position="2707"/>
        <end position="2725"/>
    </location>
</feature>
<comment type="caution">
    <text evidence="5">The sequence shown here is derived from an EMBL/GenBank/DDBJ whole genome shotgun (WGS) entry which is preliminary data.</text>
</comment>
<evidence type="ECO:0000256" key="1">
    <source>
        <dbReference type="ARBA" id="ARBA00022837"/>
    </source>
</evidence>
<feature type="compositionally biased region" description="Gly residues" evidence="3">
    <location>
        <begin position="2689"/>
        <end position="2706"/>
    </location>
</feature>
<sequence>MEEGPAMEEPPPPPPLPVRLKDLDSVGLRGLQDSVPQDFQKIVVHGKTKSPERRRRAPFNPSDQHLPTARLKLVCYDKTTGKPLANVQVHLKANHQGSDPEKGTNKTVSNAFGNRAVSRKDGVVVCKVLAGYPYRVAATASGYHDFGYMGESLTLTPKESQVVQGEVGMVPVRVSVVVTLRELRPIHIHDLLQRDTTGQVNGLTSIPRVDTRSGVPPQKVSFYSSEGIKMDFVATTVEREDVLVGWPSSLGGTAETASCTLGVYSTDGSGHCFFYGPKVVGNKRGNNNSAYAAAAAARGKQGGAGAGGAGGSGGREWSAVAVGRWEYAQKYHLRANLESPVCMLFDDYRLQVDYPAHVARYPPRGTTRSPSPTRGGRLGPQGRSKDDIMVNFLKNAAEVAAAASNGGSVADPNEPTPTAVSAADPADGAGGLGADVPVSRPASALSRPKSAPRNALPSPNAEGGGTEGGGAEALAVLDASNREDLDAELKSYPDNNIHNYVDPGSYKLQMKDPSRLLIFYTYSGDGEAAEINQAQNAVVPFTMHQADESFIHPRDGSVLRPTKFPVQLYCRARPWFQIAVYDMATLEEVGASHSLTFKIERLVTTPVNRGGGVVAGANWAAAAMGASSGPRALVGGSDAALARSRRRRNAFGDDDDDDHRHPLEMYDDDFEVAGGRKDDSMIYPYKLEEVVETVTPLYSGVLGEVKEKMWMTPGEKYRVSVHMKSPFMEYNSIQVRTANWELEPFVFYAVKKVVLLVEVREKYNQLPIPNTEVVVEVREPPQAPRPPVVKPEWCEDPRAFALRVLDQLIDYVVQNNRERAAADEGPAKTYRGFTDAEGLVTFEMPPESRVYLRAVNSADFEDTDASREVQLTTLAEQFAGIQLERVTRTAAVVLDNNTGEGVGGFELRAYDVTNFTDMPRDGTRKSRHLLDTDALDAIDTSSMEPFAVETTGPEGAINAPFCRRAGRVIKVEVCRTPRTHHLPSMVMARGKNSSYVVTYDKQSVVFKAPPRPKVKISCHDTCTFEEVHGVRFRVMVRPFGPPPHDVHPSPGGGAPRSPTLSRARSLRNSASVRSIYHADQTSHRSAPSLPSSRGGGGVSVGLDPIGGPDPEELARAVELPVADLPSPALTHANSVVSRSAKVSAAARSAATAAYVAATAASAFSPNARASVFAGTSAAAAATVAPSSIRLLREQYRGTMAQIEGLEARLEAAGGGDALAPQRHQIEELVAQLKAVMAQQQERLDGLVAAQTQQALRGDTGAAAPPLPPPEASASEVFDDAASSVLEHSTMDADGPHPPAEPSPDSPPQDRRRPTVTLAVPEATAEPAPPPPLGGFGASSMRQRELPPLSGGGGGGAAGGGGNMLGAGYSGVFGVFGGGVSRALQRANRGGDEDEEDEEEAMRKIRAAEEELMAVFNPSPEEQDPWGRIVWDSVTGNEENDDLILDADCEVAVQIFPAWPYDSRSQMLKGRCVGHVGPPEFRFYLPRDGNAFRFWLDRDNALPGFWDEENAPRLPFHALARLQPSAPPDRLLARAHPEMKLLRPAADDGPAIDGAAGGAGAAGAGAGSTGAILSHFRGNGGFSGLVSGPKHEWTPRLQFFNYSSSAGGVGGANGAGAVGAAGRSRLFFMNHAAGGGAGGAGADGGASFLGAPGDGGADDGAGLGYECESVLPDGSRVLHRTMSALQFEPNDSGEDINDLAWQQLRLSDASYLPLERTRLLQFLTRWGSFPHVAGGNCKACAGLERQPDTNPLLLAESPPTPRFMGEVPQVGFGVGFSAASGWSRSGAGTNNGGDDMAGRLQGGMSIDGAPGFAGGALQRGAGGLLYKSRLMSRRELAAKWVFEARPPPRPEASVPRRFVPDRFSRTHSIMSSSEAVYCRSPFFTWWLPNGGGVHVTMSDALYRELIPLVDSVAVSLEYMEAHLDKVRMLNEGRCQEGRFLLGHQVVDAFCGGVFIIDVSTAQPFSGVSFILEQLSKMFDYWASETPMGAPRPRFNILLCSREVIECWRSALGTVTHNLGKRLLPWYEDIKYKMPTAAGFNMVKALRTAGAMAKSEVPIFLLCGGLVESPLNTPSEMSKVLYEMQLACLNSQAPMQPVVAVELFPMPQARLESIARVKTSTSGGDGGGDGEGAGVTEKRSAPVRSGGAHYDDASEVSVEEAAALGSNIFALLVESLTASRIRLLEVFREVDKDGDRALDWQQLYRLVLRLVPDATPAHVRYVQLLLDATGDNLVRYKDLAAAMRACGRGGISVSLRDKLEVQLVLHKMAILMLLSKITPGEMFARYDNDQDGFWSEKELWAMLKDLFPGLRPAEHQLLFDAWKGVDKNQDGRISLDEFSRAFSSGGVPGLPGSSILAHPDQIQRMKQAGELDDFTIMAMKATEENKRLDRVRAVGFPLSETLVRVAGATRGVHRRLDLGRARAFADRIDLRPLEAVRDSLRANLDQLLAFEEAYGKQLTQEYQAGRAMRASRSAVGGSLTADPPSPAAASPSAGGRLTRPANSARARVGVSVGGGVGSPFAANAGVSAAAAASAVTASPSQGGGSPSRARSAARSRASSRPRSAATASVSASFAGASRPASAAAGAAAGAGARSSRPASASKTRPPPPVAAWMASAVASDDPHLRKLASATQVSDADASGGGGGGVSMPPIGRENSATGSHPWSQGGPGAGGGTLSRELSNRSSLLAGLAAPGGGEGAAGGGGGGGGDGDPRLHEREEYHPPSERSTARPRASYGSRTPSQGPSAEPSGASVHGARAESVSRSRPSSAPARRRGGGGGGADAVSASVAMPPLAFSRLPSASAMRKSLPLKMATLGFDADDADGLPTIPDPNAPPSGSFMGARPLSANRRSMGSRLEPQASRVS</sequence>
<feature type="region of interest" description="Disordered" evidence="3">
    <location>
        <begin position="2534"/>
        <end position="2563"/>
    </location>
</feature>
<evidence type="ECO:0000256" key="3">
    <source>
        <dbReference type="SAM" id="MobiDB-lite"/>
    </source>
</evidence>
<evidence type="ECO:0000313" key="6">
    <source>
        <dbReference type="Proteomes" id="UP001165080"/>
    </source>
</evidence>
<dbReference type="GO" id="GO:0005509">
    <property type="term" value="F:calcium ion binding"/>
    <property type="evidence" value="ECO:0007669"/>
    <property type="project" value="InterPro"/>
</dbReference>
<dbReference type="InterPro" id="IPR018247">
    <property type="entry name" value="EF_Hand_1_Ca_BS"/>
</dbReference>
<feature type="region of interest" description="Disordered" evidence="3">
    <location>
        <begin position="2471"/>
        <end position="2500"/>
    </location>
</feature>
<feature type="region of interest" description="Disordered" evidence="3">
    <location>
        <begin position="45"/>
        <end position="64"/>
    </location>
</feature>
<feature type="region of interest" description="Disordered" evidence="3">
    <location>
        <begin position="1041"/>
        <end position="1111"/>
    </location>
</feature>
<feature type="region of interest" description="Disordered" evidence="3">
    <location>
        <begin position="359"/>
        <end position="385"/>
    </location>
</feature>
<feature type="compositionally biased region" description="Low complexity" evidence="3">
    <location>
        <begin position="1060"/>
        <end position="1074"/>
    </location>
</feature>
<reference evidence="5 6" key="1">
    <citation type="journal article" date="2023" name="Commun. Biol.">
        <title>Reorganization of the ancestral sex-determining regions during the evolution of trioecy in Pleodorina starrii.</title>
        <authorList>
            <person name="Takahashi K."/>
            <person name="Suzuki S."/>
            <person name="Kawai-Toyooka H."/>
            <person name="Yamamoto K."/>
            <person name="Hamaji T."/>
            <person name="Ootsuki R."/>
            <person name="Yamaguchi H."/>
            <person name="Kawachi M."/>
            <person name="Higashiyama T."/>
            <person name="Nozaki H."/>
        </authorList>
    </citation>
    <scope>NUCLEOTIDE SEQUENCE [LARGE SCALE GENOMIC DNA]</scope>
    <source>
        <strain evidence="5 6">NIES-4479</strain>
    </source>
</reference>
<gene>
    <name evidence="5" type="primary">PLEST010311</name>
    <name evidence="5" type="ORF">PLESTB_000596700</name>
</gene>
<dbReference type="InterPro" id="IPR002048">
    <property type="entry name" value="EF_hand_dom"/>
</dbReference>
<dbReference type="EMBL" id="BRXU01000005">
    <property type="protein sequence ID" value="GLC52223.1"/>
    <property type="molecule type" value="Genomic_DNA"/>
</dbReference>
<dbReference type="Pfam" id="PF13499">
    <property type="entry name" value="EF-hand_7"/>
    <property type="match status" value="1"/>
</dbReference>
<keyword evidence="1" id="KW-0106">Calcium</keyword>
<feature type="region of interest" description="Disordered" evidence="3">
    <location>
        <begin position="2627"/>
        <end position="2782"/>
    </location>
</feature>
<feature type="region of interest" description="Disordered" evidence="3">
    <location>
        <begin position="405"/>
        <end position="470"/>
    </location>
</feature>
<evidence type="ECO:0000256" key="2">
    <source>
        <dbReference type="SAM" id="Coils"/>
    </source>
</evidence>
<keyword evidence="6" id="KW-1185">Reference proteome</keyword>
<feature type="compositionally biased region" description="Low complexity" evidence="3">
    <location>
        <begin position="1316"/>
        <end position="1325"/>
    </location>
</feature>
<dbReference type="InterPro" id="IPR051425">
    <property type="entry name" value="Formin_Homology"/>
</dbReference>
<feature type="coiled-coil region" evidence="2">
    <location>
        <begin position="1188"/>
        <end position="1249"/>
    </location>
</feature>
<feature type="domain" description="EF-hand" evidence="4">
    <location>
        <begin position="2311"/>
        <end position="2346"/>
    </location>
</feature>
<feature type="compositionally biased region" description="Gly residues" evidence="3">
    <location>
        <begin position="2121"/>
        <end position="2131"/>
    </location>
</feature>
<organism evidence="5 6">
    <name type="scientific">Pleodorina starrii</name>
    <dbReference type="NCBI Taxonomy" id="330485"/>
    <lineage>
        <taxon>Eukaryota</taxon>
        <taxon>Viridiplantae</taxon>
        <taxon>Chlorophyta</taxon>
        <taxon>core chlorophytes</taxon>
        <taxon>Chlorophyceae</taxon>
        <taxon>CS clade</taxon>
        <taxon>Chlamydomonadales</taxon>
        <taxon>Volvocaceae</taxon>
        <taxon>Pleodorina</taxon>
    </lineage>
</organism>
<evidence type="ECO:0000259" key="4">
    <source>
        <dbReference type="PROSITE" id="PS50222"/>
    </source>
</evidence>
<accession>A0A9W6BI44</accession>
<feature type="region of interest" description="Disordered" evidence="3">
    <location>
        <begin position="2115"/>
        <end position="2147"/>
    </location>
</feature>
<feature type="compositionally biased region" description="Low complexity" evidence="3">
    <location>
        <begin position="2534"/>
        <end position="2548"/>
    </location>
</feature>
<dbReference type="PROSITE" id="PS00018">
    <property type="entry name" value="EF_HAND_1"/>
    <property type="match status" value="1"/>
</dbReference>
<feature type="region of interest" description="Disordered" evidence="3">
    <location>
        <begin position="2817"/>
        <end position="2861"/>
    </location>
</feature>
<feature type="compositionally biased region" description="Low complexity" evidence="3">
    <location>
        <begin position="2673"/>
        <end position="2688"/>
    </location>
</feature>
<feature type="region of interest" description="Disordered" evidence="3">
    <location>
        <begin position="1"/>
        <end position="20"/>
    </location>
</feature>
<dbReference type="PANTHER" id="PTHR45725">
    <property type="entry name" value="FORMIN HOMOLOGY 2 FAMILY MEMBER"/>
    <property type="match status" value="1"/>
</dbReference>
<proteinExistence type="predicted"/>
<feature type="compositionally biased region" description="Low complexity" evidence="3">
    <location>
        <begin position="362"/>
        <end position="375"/>
    </location>
</feature>
<feature type="region of interest" description="Disordered" evidence="3">
    <location>
        <begin position="1288"/>
        <end position="1355"/>
    </location>
</feature>
<dbReference type="Gene3D" id="1.10.238.10">
    <property type="entry name" value="EF-hand"/>
    <property type="match status" value="1"/>
</dbReference>
<name>A0A9W6BI44_9CHLO</name>
<dbReference type="SUPFAM" id="SSF47473">
    <property type="entry name" value="EF-hand"/>
    <property type="match status" value="1"/>
</dbReference>
<protein>
    <recommendedName>
        <fullName evidence="4">EF-hand domain-containing protein</fullName>
    </recommendedName>
</protein>
<feature type="compositionally biased region" description="Basic residues" evidence="3">
    <location>
        <begin position="45"/>
        <end position="57"/>
    </location>
</feature>
<evidence type="ECO:0000313" key="5">
    <source>
        <dbReference type="EMBL" id="GLC52223.1"/>
    </source>
</evidence>
<keyword evidence="2" id="KW-0175">Coiled coil</keyword>
<feature type="compositionally biased region" description="Low complexity" evidence="3">
    <location>
        <begin position="2585"/>
        <end position="2601"/>
    </location>
</feature>
<dbReference type="PROSITE" id="PS50222">
    <property type="entry name" value="EF_HAND_2"/>
    <property type="match status" value="2"/>
</dbReference>
<dbReference type="SMART" id="SM00054">
    <property type="entry name" value="EFh"/>
    <property type="match status" value="3"/>
</dbReference>
<feature type="compositionally biased region" description="Pro residues" evidence="3">
    <location>
        <begin position="1295"/>
        <end position="1306"/>
    </location>
</feature>
<dbReference type="Proteomes" id="UP001165080">
    <property type="component" value="Unassembled WGS sequence"/>
</dbReference>
<dbReference type="InterPro" id="IPR011992">
    <property type="entry name" value="EF-hand-dom_pair"/>
</dbReference>
<dbReference type="PANTHER" id="PTHR45725:SF1">
    <property type="entry name" value="DISHEVELLED ASSOCIATED ACTIVATOR OF MORPHOGENESIS, ISOFORM D"/>
    <property type="match status" value="1"/>
</dbReference>
<feature type="domain" description="EF-hand" evidence="4">
    <location>
        <begin position="2176"/>
        <end position="2211"/>
    </location>
</feature>
<feature type="region of interest" description="Disordered" evidence="3">
    <location>
        <begin position="2585"/>
        <end position="2606"/>
    </location>
</feature>
<feature type="compositionally biased region" description="Pro residues" evidence="3">
    <location>
        <begin position="8"/>
        <end position="17"/>
    </location>
</feature>